<dbReference type="AlphaFoldDB" id="A0AAN7QRY0"/>
<dbReference type="PANTHER" id="PTHR33318:SF16">
    <property type="entry name" value="FK506-BINDING NUCLEAR-LIKE PROTEIN"/>
    <property type="match status" value="1"/>
</dbReference>
<reference evidence="2 3" key="1">
    <citation type="journal article" date="2023" name="Hortic Res">
        <title>Pangenome of water caltrop reveals structural variations and asymmetric subgenome divergence after allopolyploidization.</title>
        <authorList>
            <person name="Zhang X."/>
            <person name="Chen Y."/>
            <person name="Wang L."/>
            <person name="Yuan Y."/>
            <person name="Fang M."/>
            <person name="Shi L."/>
            <person name="Lu R."/>
            <person name="Comes H.P."/>
            <person name="Ma Y."/>
            <person name="Chen Y."/>
            <person name="Huang G."/>
            <person name="Zhou Y."/>
            <person name="Zheng Z."/>
            <person name="Qiu Y."/>
        </authorList>
    </citation>
    <scope>NUCLEOTIDE SEQUENCE [LARGE SCALE GENOMIC DNA]</scope>
    <source>
        <tissue evidence="2">Roots</tissue>
    </source>
</reference>
<dbReference type="GO" id="GO:0007142">
    <property type="term" value="P:male meiosis II"/>
    <property type="evidence" value="ECO:0007669"/>
    <property type="project" value="InterPro"/>
</dbReference>
<dbReference type="PANTHER" id="PTHR33318">
    <property type="entry name" value="ASPARTYL/GLUTAMYL-TRNA(ASN/GLN) AMIDOTRANSFERASE SUBUNIT"/>
    <property type="match status" value="1"/>
</dbReference>
<evidence type="ECO:0000256" key="1">
    <source>
        <dbReference type="SAM" id="MobiDB-lite"/>
    </source>
</evidence>
<accession>A0AAN7QRY0</accession>
<dbReference type="EMBL" id="JAXIOK010000004">
    <property type="protein sequence ID" value="KAK4773300.1"/>
    <property type="molecule type" value="Genomic_DNA"/>
</dbReference>
<dbReference type="InterPro" id="IPR039300">
    <property type="entry name" value="JASON"/>
</dbReference>
<feature type="region of interest" description="Disordered" evidence="1">
    <location>
        <begin position="13"/>
        <end position="36"/>
    </location>
</feature>
<name>A0AAN7QRY0_9MYRT</name>
<evidence type="ECO:0000313" key="2">
    <source>
        <dbReference type="EMBL" id="KAK4773300.1"/>
    </source>
</evidence>
<gene>
    <name evidence="2" type="ORF">SAY87_028319</name>
</gene>
<evidence type="ECO:0000313" key="3">
    <source>
        <dbReference type="Proteomes" id="UP001345219"/>
    </source>
</evidence>
<protein>
    <submittedName>
        <fullName evidence="2">Uncharacterized protein</fullName>
    </submittedName>
</protein>
<proteinExistence type="predicted"/>
<keyword evidence="3" id="KW-1185">Reference proteome</keyword>
<dbReference type="Proteomes" id="UP001345219">
    <property type="component" value="Chromosome 22"/>
</dbReference>
<organism evidence="2 3">
    <name type="scientific">Trapa incisa</name>
    <dbReference type="NCBI Taxonomy" id="236973"/>
    <lineage>
        <taxon>Eukaryota</taxon>
        <taxon>Viridiplantae</taxon>
        <taxon>Streptophyta</taxon>
        <taxon>Embryophyta</taxon>
        <taxon>Tracheophyta</taxon>
        <taxon>Spermatophyta</taxon>
        <taxon>Magnoliopsida</taxon>
        <taxon>eudicotyledons</taxon>
        <taxon>Gunneridae</taxon>
        <taxon>Pentapetalae</taxon>
        <taxon>rosids</taxon>
        <taxon>malvids</taxon>
        <taxon>Myrtales</taxon>
        <taxon>Lythraceae</taxon>
        <taxon>Trapa</taxon>
    </lineage>
</organism>
<sequence>MGCFLACIGFTSRKKRRKPPKAILNGDKSHGSYEPLDSYNVRVDPSIAENENSVDFSGSPPSNKHAQVKIIKKVRFDLNVRAYEPIPQADISPTLSEDGEEENKEKGDGETAVDSRTAMAGMHSIPGAQGQPVNHRYQNCIDSYDEDDDLVYQDLDFHDGSDDELGFFDDDFSKDGIGFNGSRTSKEDMRRPGFGNLHQKLEEQAPLIHPIGNKIQEAKMLRWEENAQYRSKCIHPVLAHVENVMQWKKIKAKEALPSLQLLKENQGRM</sequence>
<feature type="region of interest" description="Disordered" evidence="1">
    <location>
        <begin position="89"/>
        <end position="112"/>
    </location>
</feature>
<comment type="caution">
    <text evidence="2">The sequence shown here is derived from an EMBL/GenBank/DDBJ whole genome shotgun (WGS) entry which is preliminary data.</text>
</comment>